<dbReference type="GO" id="GO:1904680">
    <property type="term" value="F:peptide transmembrane transporter activity"/>
    <property type="evidence" value="ECO:0007669"/>
    <property type="project" value="TreeGrafter"/>
</dbReference>
<dbReference type="EMBL" id="JAEKNN010000062">
    <property type="protein sequence ID" value="MBJ7610461.1"/>
    <property type="molecule type" value="Genomic_DNA"/>
</dbReference>
<dbReference type="InterPro" id="IPR000914">
    <property type="entry name" value="SBP_5_dom"/>
</dbReference>
<dbReference type="PANTHER" id="PTHR30290:SF9">
    <property type="entry name" value="OLIGOPEPTIDE-BINDING PROTEIN APPA"/>
    <property type="match status" value="1"/>
</dbReference>
<dbReference type="Pfam" id="PF00496">
    <property type="entry name" value="SBP_bac_5"/>
    <property type="match status" value="1"/>
</dbReference>
<dbReference type="Proteomes" id="UP000614410">
    <property type="component" value="Unassembled WGS sequence"/>
</dbReference>
<organism evidence="5 6">
    <name type="scientific">Candidatus Amunia macphersoniae</name>
    <dbReference type="NCBI Taxonomy" id="3127014"/>
    <lineage>
        <taxon>Bacteria</taxon>
        <taxon>Bacillati</taxon>
        <taxon>Candidatus Dormiibacterota</taxon>
        <taxon>Candidatus Dormibacteria</taxon>
        <taxon>Candidatus Aeolococcales</taxon>
        <taxon>Candidatus Aeolococcaceae</taxon>
        <taxon>Candidatus Amunia</taxon>
    </lineage>
</organism>
<dbReference type="PANTHER" id="PTHR30290">
    <property type="entry name" value="PERIPLASMIC BINDING COMPONENT OF ABC TRANSPORTER"/>
    <property type="match status" value="1"/>
</dbReference>
<dbReference type="GO" id="GO:0043190">
    <property type="term" value="C:ATP-binding cassette (ABC) transporter complex"/>
    <property type="evidence" value="ECO:0007669"/>
    <property type="project" value="InterPro"/>
</dbReference>
<evidence type="ECO:0000313" key="6">
    <source>
        <dbReference type="Proteomes" id="UP000614410"/>
    </source>
</evidence>
<dbReference type="GO" id="GO:0015833">
    <property type="term" value="P:peptide transport"/>
    <property type="evidence" value="ECO:0007669"/>
    <property type="project" value="TreeGrafter"/>
</dbReference>
<protein>
    <recommendedName>
        <fullName evidence="4">Solute-binding protein family 5 domain-containing protein</fullName>
    </recommendedName>
</protein>
<reference evidence="5 6" key="1">
    <citation type="submission" date="2020-10" db="EMBL/GenBank/DDBJ databases">
        <title>Ca. Dormibacterota MAGs.</title>
        <authorList>
            <person name="Montgomery K."/>
        </authorList>
    </citation>
    <scope>NUCLEOTIDE SEQUENCE [LARGE SCALE GENOMIC DNA]</scope>
    <source>
        <strain evidence="5">Mitchell_Peninsula_5</strain>
    </source>
</reference>
<dbReference type="PIRSF" id="PIRSF002741">
    <property type="entry name" value="MppA"/>
    <property type="match status" value="1"/>
</dbReference>
<dbReference type="InterPro" id="IPR039424">
    <property type="entry name" value="SBP_5"/>
</dbReference>
<gene>
    <name evidence="5" type="ORF">JF887_13665</name>
</gene>
<comment type="caution">
    <text evidence="5">The sequence shown here is derived from an EMBL/GenBank/DDBJ whole genome shotgun (WGS) entry which is preliminary data.</text>
</comment>
<dbReference type="GO" id="GO:0042597">
    <property type="term" value="C:periplasmic space"/>
    <property type="evidence" value="ECO:0007669"/>
    <property type="project" value="UniProtKB-ARBA"/>
</dbReference>
<dbReference type="InterPro" id="IPR030678">
    <property type="entry name" value="Peptide/Ni-bd"/>
</dbReference>
<feature type="domain" description="Solute-binding protein family 5" evidence="4">
    <location>
        <begin position="58"/>
        <end position="408"/>
    </location>
</feature>
<evidence type="ECO:0000313" key="5">
    <source>
        <dbReference type="EMBL" id="MBJ7610461.1"/>
    </source>
</evidence>
<evidence type="ECO:0000256" key="3">
    <source>
        <dbReference type="ARBA" id="ARBA00022729"/>
    </source>
</evidence>
<evidence type="ECO:0000259" key="4">
    <source>
        <dbReference type="Pfam" id="PF00496"/>
    </source>
</evidence>
<dbReference type="AlphaFoldDB" id="A0A934NHF2"/>
<proteinExistence type="inferred from homology"/>
<dbReference type="SUPFAM" id="SSF53850">
    <property type="entry name" value="Periplasmic binding protein-like II"/>
    <property type="match status" value="1"/>
</dbReference>
<name>A0A934NHF2_9BACT</name>
<sequence length="500" mass="51828">MRPATPDYREALVSGERPLSLNPLVGAADPAVHDVGELLYRRLLTLNDQAVPSADLGSGFSISQDGLSYHVPLMAGQQWSNGNPITAADVLATVTWLQSRGFGDPATASPWLDVHARRDGNGITFDLAGPRASFPAQLTQLPVLPLGSLTGKAVQALRSTSATPMPSSGPFRVVSNTATAITLSPNPHGASAVHLNQVEIDLYASFAEAAASFRAGRVDGIVATDPVQRSQLLAAGGMPHDISTFRFVDLLFNQRGPVLGDSAVRQAIAASIDRAQLVSGPLRGAAAPQVGPLPAGIAWALPQQAVPTPDRTLTGATLDAAGWKTAADGVRAHGGTRLQLRLAVADVVPLPALAAVIATQLRTVAMDVTVTTMPAAALRQLLVSGANFDLALADWENGPDPDVSSYWRSTAVPPAGFNVSGGIADPFLDQALDRLATLTTASARMAAAATVSSQLADDLPAVFLETPRVSLVLHPGITAVVPPVGDSSARFAHIAGWHRG</sequence>
<comment type="similarity">
    <text evidence="1">Belongs to the bacterial solute-binding protein 5 family.</text>
</comment>
<dbReference type="Gene3D" id="3.40.190.10">
    <property type="entry name" value="Periplasmic binding protein-like II"/>
    <property type="match status" value="1"/>
</dbReference>
<keyword evidence="3" id="KW-0732">Signal</keyword>
<keyword evidence="2" id="KW-0813">Transport</keyword>
<accession>A0A934NHF2</accession>
<evidence type="ECO:0000256" key="2">
    <source>
        <dbReference type="ARBA" id="ARBA00022448"/>
    </source>
</evidence>
<evidence type="ECO:0000256" key="1">
    <source>
        <dbReference type="ARBA" id="ARBA00005695"/>
    </source>
</evidence>
<dbReference type="Gene3D" id="3.10.105.10">
    <property type="entry name" value="Dipeptide-binding Protein, Domain 3"/>
    <property type="match status" value="1"/>
</dbReference>